<proteinExistence type="predicted"/>
<accession>A0AAD7LBA1</accession>
<keyword evidence="1" id="KW-0812">Transmembrane</keyword>
<feature type="transmembrane region" description="Helical" evidence="1">
    <location>
        <begin position="315"/>
        <end position="333"/>
    </location>
</feature>
<sequence>MPRQPCSHYGCHGRCGGHRSSTRTRLKPSTPRQHLHRVDMYTNPNEVTWYGSKREFQWVPIYSTNSQNIADHIMVRPVTNVSQENWVVWAREPEYIRWWEIRCEMESYCRLHKLSVPKAIPVTLPRSTQGEIAQVIERLKSEINQMNRRLDNYHAWHEAVVRQNELRTPMMMEVEIDAQYESDDNLSDYPDNDCDDDFVHNFLPSKRNISSDTRNALLVILVLIATSSYQEVLSTLSSDGTSQAGFSGLPPAPTSSSADVDDIFIVFYYINTFALLVSTIFICFLLPSERIMKLMAVPLLLFYGCYMSSMWGPGLILLIGFLCFIPFVVLVRISQIETDDQVMAYLLGHTQKCEKFPRLLEYLNEI</sequence>
<keyword evidence="1" id="KW-0472">Membrane</keyword>
<comment type="caution">
    <text evidence="2">The sequence shown here is derived from an EMBL/GenBank/DDBJ whole genome shotgun (WGS) entry which is preliminary data.</text>
</comment>
<gene>
    <name evidence="2" type="ORF">O6P43_026136</name>
</gene>
<dbReference type="AlphaFoldDB" id="A0AAD7LBA1"/>
<feature type="transmembrane region" description="Helical" evidence="1">
    <location>
        <begin position="263"/>
        <end position="284"/>
    </location>
</feature>
<dbReference type="Proteomes" id="UP001163823">
    <property type="component" value="Chromosome 10"/>
</dbReference>
<organism evidence="2 3">
    <name type="scientific">Quillaja saponaria</name>
    <name type="common">Soap bark tree</name>
    <dbReference type="NCBI Taxonomy" id="32244"/>
    <lineage>
        <taxon>Eukaryota</taxon>
        <taxon>Viridiplantae</taxon>
        <taxon>Streptophyta</taxon>
        <taxon>Embryophyta</taxon>
        <taxon>Tracheophyta</taxon>
        <taxon>Spermatophyta</taxon>
        <taxon>Magnoliopsida</taxon>
        <taxon>eudicotyledons</taxon>
        <taxon>Gunneridae</taxon>
        <taxon>Pentapetalae</taxon>
        <taxon>rosids</taxon>
        <taxon>fabids</taxon>
        <taxon>Fabales</taxon>
        <taxon>Quillajaceae</taxon>
        <taxon>Quillaja</taxon>
    </lineage>
</organism>
<keyword evidence="1" id="KW-1133">Transmembrane helix</keyword>
<name>A0AAD7LBA1_QUISA</name>
<keyword evidence="3" id="KW-1185">Reference proteome</keyword>
<reference evidence="2" key="1">
    <citation type="journal article" date="2023" name="Science">
        <title>Elucidation of the pathway for biosynthesis of saponin adjuvants from the soapbark tree.</title>
        <authorList>
            <person name="Reed J."/>
            <person name="Orme A."/>
            <person name="El-Demerdash A."/>
            <person name="Owen C."/>
            <person name="Martin L.B.B."/>
            <person name="Misra R.C."/>
            <person name="Kikuchi S."/>
            <person name="Rejzek M."/>
            <person name="Martin A.C."/>
            <person name="Harkess A."/>
            <person name="Leebens-Mack J."/>
            <person name="Louveau T."/>
            <person name="Stephenson M.J."/>
            <person name="Osbourn A."/>
        </authorList>
    </citation>
    <scope>NUCLEOTIDE SEQUENCE</scope>
    <source>
        <strain evidence="2">S10</strain>
    </source>
</reference>
<protein>
    <submittedName>
        <fullName evidence="2">Ankyrin repeat protein</fullName>
    </submittedName>
</protein>
<dbReference type="KEGG" id="qsa:O6P43_026136"/>
<evidence type="ECO:0000313" key="3">
    <source>
        <dbReference type="Proteomes" id="UP001163823"/>
    </source>
</evidence>
<evidence type="ECO:0000256" key="1">
    <source>
        <dbReference type="SAM" id="Phobius"/>
    </source>
</evidence>
<evidence type="ECO:0000313" key="2">
    <source>
        <dbReference type="EMBL" id="KAJ7954572.1"/>
    </source>
</evidence>
<dbReference type="EMBL" id="JARAOO010000010">
    <property type="protein sequence ID" value="KAJ7954572.1"/>
    <property type="molecule type" value="Genomic_DNA"/>
</dbReference>